<keyword evidence="9" id="KW-1185">Reference proteome</keyword>
<dbReference type="Pfam" id="PF02449">
    <property type="entry name" value="Glyco_hydro_42"/>
    <property type="match status" value="1"/>
</dbReference>
<keyword evidence="5" id="KW-0326">Glycosidase</keyword>
<dbReference type="InterPro" id="IPR003476">
    <property type="entry name" value="Glyco_hydro_42"/>
</dbReference>
<name>A0A8J3QH25_9ACTN</name>
<evidence type="ECO:0000313" key="8">
    <source>
        <dbReference type="EMBL" id="GIH10979.1"/>
    </source>
</evidence>
<reference evidence="8" key="1">
    <citation type="submission" date="2021-01" db="EMBL/GenBank/DDBJ databases">
        <title>Whole genome shotgun sequence of Rhizocola hellebori NBRC 109834.</title>
        <authorList>
            <person name="Komaki H."/>
            <person name="Tamura T."/>
        </authorList>
    </citation>
    <scope>NUCLEOTIDE SEQUENCE</scope>
    <source>
        <strain evidence="8">NBRC 109834</strain>
    </source>
</reference>
<dbReference type="InterPro" id="IPR013529">
    <property type="entry name" value="Glyco_hydro_42_N"/>
</dbReference>
<evidence type="ECO:0000256" key="1">
    <source>
        <dbReference type="ARBA" id="ARBA00001412"/>
    </source>
</evidence>
<dbReference type="AlphaFoldDB" id="A0A8J3QH25"/>
<evidence type="ECO:0000259" key="7">
    <source>
        <dbReference type="Pfam" id="PF08532"/>
    </source>
</evidence>
<proteinExistence type="inferred from homology"/>
<gene>
    <name evidence="8" type="ORF">Rhe02_90460</name>
</gene>
<organism evidence="8 9">
    <name type="scientific">Rhizocola hellebori</name>
    <dbReference type="NCBI Taxonomy" id="1392758"/>
    <lineage>
        <taxon>Bacteria</taxon>
        <taxon>Bacillati</taxon>
        <taxon>Actinomycetota</taxon>
        <taxon>Actinomycetes</taxon>
        <taxon>Micromonosporales</taxon>
        <taxon>Micromonosporaceae</taxon>
        <taxon>Rhizocola</taxon>
    </lineage>
</organism>
<dbReference type="SUPFAM" id="SSF52317">
    <property type="entry name" value="Class I glutamine amidotransferase-like"/>
    <property type="match status" value="1"/>
</dbReference>
<dbReference type="InterPro" id="IPR017853">
    <property type="entry name" value="GH"/>
</dbReference>
<dbReference type="EC" id="3.2.1.23" evidence="3"/>
<dbReference type="PANTHER" id="PTHR36447:SF1">
    <property type="entry name" value="BETA-GALACTOSIDASE GANA"/>
    <property type="match status" value="1"/>
</dbReference>
<dbReference type="Proteomes" id="UP000612899">
    <property type="component" value="Unassembled WGS sequence"/>
</dbReference>
<sequence length="541" mass="60006">MFFGGDYNPEQWCDRIRADDLVQMRRAGVNLATVGVFSWSWLEPQPGVHEFGWLDRVLDDLHDAGVSAALATPTASPPPWFTLRHPTALTMRADGVRLVHGSRDAYCVNAPAYRQACADIAGRLAQRYHGHPGLRMWHVHNEYGTWCFCEHCAAAFRSWLEGRYGDLVTLNEAWTTAFWGQRYGRWEEILPPRATQYLPNPAQELDYRRFLSDSMLAAYIEQRDVLKAANAAIPVTTNFVLAPWVPVDHARWAREVDLVAIDHYPSTPEHALAESAFAADMARGWAGGEPWLLMEHAPKPGLMAPIALTHIARGSQGALYFQWRASRGGAEQWHPALVPHTGSVSAETVALGDLLSHLPTTYQAQPAQVALWYDEECWWALQAPHLRAPVDYQAITQRCHAALERRGYAVDVLPPESLCGRNGRPPHRLVVVPAAYLMTEPAVDALRRHVEGGGHLIAIGPCGVVDEHTRIRLGTPLFPQAHPVDLSDAALEDLLSQACLEAGVKPIAEDLPAGARAVHSRHAQWLFHPDGNVDLNGTRLT</sequence>
<dbReference type="RefSeq" id="WP_239124470.1">
    <property type="nucleotide sequence ID" value="NZ_BONY01000114.1"/>
</dbReference>
<evidence type="ECO:0000259" key="6">
    <source>
        <dbReference type="Pfam" id="PF02449"/>
    </source>
</evidence>
<evidence type="ECO:0000313" key="9">
    <source>
        <dbReference type="Proteomes" id="UP000612899"/>
    </source>
</evidence>
<evidence type="ECO:0000256" key="5">
    <source>
        <dbReference type="ARBA" id="ARBA00023295"/>
    </source>
</evidence>
<evidence type="ECO:0000256" key="4">
    <source>
        <dbReference type="ARBA" id="ARBA00022801"/>
    </source>
</evidence>
<dbReference type="PANTHER" id="PTHR36447">
    <property type="entry name" value="BETA-GALACTOSIDASE GANA"/>
    <property type="match status" value="1"/>
</dbReference>
<dbReference type="InterPro" id="IPR029062">
    <property type="entry name" value="Class_I_gatase-like"/>
</dbReference>
<dbReference type="Pfam" id="PF08532">
    <property type="entry name" value="Glyco_hydro_42M"/>
    <property type="match status" value="1"/>
</dbReference>
<feature type="domain" description="Beta-galactosidase trimerisation" evidence="7">
    <location>
        <begin position="367"/>
        <end position="475"/>
    </location>
</feature>
<protein>
    <recommendedName>
        <fullName evidence="3">beta-galactosidase</fullName>
        <ecNumber evidence="3">3.2.1.23</ecNumber>
    </recommendedName>
</protein>
<dbReference type="EMBL" id="BONY01000114">
    <property type="protein sequence ID" value="GIH10979.1"/>
    <property type="molecule type" value="Genomic_DNA"/>
</dbReference>
<dbReference type="GO" id="GO:0004565">
    <property type="term" value="F:beta-galactosidase activity"/>
    <property type="evidence" value="ECO:0007669"/>
    <property type="project" value="UniProtKB-EC"/>
</dbReference>
<dbReference type="SUPFAM" id="SSF51445">
    <property type="entry name" value="(Trans)glycosidases"/>
    <property type="match status" value="1"/>
</dbReference>
<feature type="domain" description="Glycoside hydrolase family 42 N-terminal" evidence="6">
    <location>
        <begin position="6"/>
        <end position="345"/>
    </location>
</feature>
<dbReference type="InterPro" id="IPR013738">
    <property type="entry name" value="Beta_galactosidase_Trimer"/>
</dbReference>
<keyword evidence="4" id="KW-0378">Hydrolase</keyword>
<comment type="caution">
    <text evidence="8">The sequence shown here is derived from an EMBL/GenBank/DDBJ whole genome shotgun (WGS) entry which is preliminary data.</text>
</comment>
<comment type="similarity">
    <text evidence="2">Belongs to the glycosyl hydrolase 42 family.</text>
</comment>
<evidence type="ECO:0000256" key="3">
    <source>
        <dbReference type="ARBA" id="ARBA00012756"/>
    </source>
</evidence>
<accession>A0A8J3QH25</accession>
<comment type="catalytic activity">
    <reaction evidence="1">
        <text>Hydrolysis of terminal non-reducing beta-D-galactose residues in beta-D-galactosides.</text>
        <dbReference type="EC" id="3.2.1.23"/>
    </reaction>
</comment>
<dbReference type="GO" id="GO:0009341">
    <property type="term" value="C:beta-galactosidase complex"/>
    <property type="evidence" value="ECO:0007669"/>
    <property type="project" value="InterPro"/>
</dbReference>
<dbReference type="Gene3D" id="3.20.20.80">
    <property type="entry name" value="Glycosidases"/>
    <property type="match status" value="1"/>
</dbReference>
<dbReference type="Gene3D" id="3.40.50.880">
    <property type="match status" value="1"/>
</dbReference>
<evidence type="ECO:0000256" key="2">
    <source>
        <dbReference type="ARBA" id="ARBA00005940"/>
    </source>
</evidence>
<dbReference type="CDD" id="cd03143">
    <property type="entry name" value="A4_beta-galactosidase_middle_domain"/>
    <property type="match status" value="1"/>
</dbReference>
<dbReference type="GO" id="GO:0005975">
    <property type="term" value="P:carbohydrate metabolic process"/>
    <property type="evidence" value="ECO:0007669"/>
    <property type="project" value="InterPro"/>
</dbReference>